<dbReference type="Pfam" id="PF12680">
    <property type="entry name" value="SnoaL_2"/>
    <property type="match status" value="1"/>
</dbReference>
<dbReference type="AlphaFoldDB" id="A0A2A3LXI5"/>
<evidence type="ECO:0000256" key="1">
    <source>
        <dbReference type="ARBA" id="ARBA00022801"/>
    </source>
</evidence>
<dbReference type="PANTHER" id="PTHR42977:SF3">
    <property type="entry name" value="AB HYDROLASE-1 DOMAIN-CONTAINING PROTEIN"/>
    <property type="match status" value="1"/>
</dbReference>
<evidence type="ECO:0000259" key="2">
    <source>
        <dbReference type="Pfam" id="PF00561"/>
    </source>
</evidence>
<dbReference type="InterPro" id="IPR000073">
    <property type="entry name" value="AB_hydrolase_1"/>
</dbReference>
<feature type="domain" description="AB hydrolase-1" evidence="2">
    <location>
        <begin position="171"/>
        <end position="415"/>
    </location>
</feature>
<dbReference type="SUPFAM" id="SSF54427">
    <property type="entry name" value="NTF2-like"/>
    <property type="match status" value="1"/>
</dbReference>
<evidence type="ECO:0000313" key="4">
    <source>
        <dbReference type="EMBL" id="PBJ92231.1"/>
    </source>
</evidence>
<dbReference type="InterPro" id="IPR000639">
    <property type="entry name" value="Epox_hydrolase-like"/>
</dbReference>
<dbReference type="InterPro" id="IPR029058">
    <property type="entry name" value="AB_hydrolase_fold"/>
</dbReference>
<dbReference type="Pfam" id="PF00561">
    <property type="entry name" value="Abhydrolase_1"/>
    <property type="match status" value="1"/>
</dbReference>
<dbReference type="PRINTS" id="PR00111">
    <property type="entry name" value="ABHYDROLASE"/>
</dbReference>
<evidence type="ECO:0000313" key="5">
    <source>
        <dbReference type="Proteomes" id="UP000218102"/>
    </source>
</evidence>
<dbReference type="InterPro" id="IPR032710">
    <property type="entry name" value="NTF2-like_dom_sf"/>
</dbReference>
<evidence type="ECO:0008006" key="6">
    <source>
        <dbReference type="Google" id="ProtNLM"/>
    </source>
</evidence>
<accession>A0A2A3LXI5</accession>
<dbReference type="PRINTS" id="PR00412">
    <property type="entry name" value="EPOXHYDRLASE"/>
</dbReference>
<dbReference type="FunFam" id="3.40.50.1820:FF:000173">
    <property type="entry name" value="Alpha/beta hydrolase"/>
    <property type="match status" value="1"/>
</dbReference>
<organism evidence="4 5">
    <name type="scientific">Pseudomonas plecoglossicida</name>
    <dbReference type="NCBI Taxonomy" id="70775"/>
    <lineage>
        <taxon>Bacteria</taxon>
        <taxon>Pseudomonadati</taxon>
        <taxon>Pseudomonadota</taxon>
        <taxon>Gammaproteobacteria</taxon>
        <taxon>Pseudomonadales</taxon>
        <taxon>Pseudomonadaceae</taxon>
        <taxon>Pseudomonas</taxon>
    </lineage>
</organism>
<proteinExistence type="predicted"/>
<comment type="caution">
    <text evidence="4">The sequence shown here is derived from an EMBL/GenBank/DDBJ whole genome shotgun (WGS) entry which is preliminary data.</text>
</comment>
<dbReference type="Gene3D" id="3.40.50.1820">
    <property type="entry name" value="alpha/beta hydrolase"/>
    <property type="match status" value="1"/>
</dbReference>
<dbReference type="Gene3D" id="3.10.450.50">
    <property type="match status" value="1"/>
</dbReference>
<name>A0A2A3LXI5_PSEDL</name>
<evidence type="ECO:0000259" key="3">
    <source>
        <dbReference type="Pfam" id="PF12680"/>
    </source>
</evidence>
<dbReference type="Proteomes" id="UP000218102">
    <property type="component" value="Unassembled WGS sequence"/>
</dbReference>
<feature type="domain" description="SnoaL-like" evidence="3">
    <location>
        <begin position="17"/>
        <end position="124"/>
    </location>
</feature>
<dbReference type="EMBL" id="NTME01000057">
    <property type="protein sequence ID" value="PBJ92231.1"/>
    <property type="molecule type" value="Genomic_DNA"/>
</dbReference>
<reference evidence="4 5" key="1">
    <citation type="submission" date="2017-09" db="EMBL/GenBank/DDBJ databases">
        <authorList>
            <person name="Ehlers B."/>
            <person name="Leendertz F.H."/>
        </authorList>
    </citation>
    <scope>NUCLEOTIDE SEQUENCE [LARGE SCALE GENOMIC DNA]</scope>
    <source>
        <strain evidence="4 5">DJ-1</strain>
    </source>
</reference>
<dbReference type="InterPro" id="IPR037401">
    <property type="entry name" value="SnoaL-like"/>
</dbReference>
<keyword evidence="1" id="KW-0378">Hydrolase</keyword>
<protein>
    <recommendedName>
        <fullName evidence="6">Hydrolase</fullName>
    </recommendedName>
</protein>
<dbReference type="SUPFAM" id="SSF53474">
    <property type="entry name" value="alpha/beta-Hydrolases"/>
    <property type="match status" value="1"/>
</dbReference>
<dbReference type="PANTHER" id="PTHR42977">
    <property type="entry name" value="HYDROLASE-RELATED"/>
    <property type="match status" value="1"/>
</dbReference>
<sequence length="431" mass="47556">MSDQHSANLHHNPVDVVRGFYAALGRGDVPAVIALLDDQVQWTEAERFPYYSGTWVGPQAVVDNLLKRLAADWDNFTAIADDFIVQDTRVVSLGTYAGTYKKTGKHMSSDFAHLWTVKGDKITSFLMYTDTAKVLEALHAPASNIAATQSKFAEADGVRVFYREAGDPSLPTLLLLHGFPSSSHQFRQLIPLLSEHFHVVAPDLPGFGFTEVPAERGYVYTFDALAKTLADFVDVVGLKSYAMYVFDYGAPTGLRLAVKHPERVTGLISQNGNAYLEGLGDAWAPIRAYWAEPSPANRQVIADAILHLAGTKWQYEHGVSDPTAIAPESYTLDAMLLERPGNKEIQLDLFLDYANNLKLYPDFQAFLRATKIPTLAIWGKHDPFFIPPGAEAFKKDNPNAIVELLDTGHFALETHAQHIASRIIEVLAGDS</sequence>
<dbReference type="InterPro" id="IPR051340">
    <property type="entry name" value="Haloalkane_dehalogenase"/>
</dbReference>
<gene>
    <name evidence="4" type="ORF">CMV24_28125</name>
</gene>
<dbReference type="GO" id="GO:0004301">
    <property type="term" value="F:epoxide hydrolase activity"/>
    <property type="evidence" value="ECO:0007669"/>
    <property type="project" value="TreeGrafter"/>
</dbReference>